<gene>
    <name evidence="1" type="ORF">E1I18_00455</name>
</gene>
<accession>A0A507SSK2</accession>
<comment type="caution">
    <text evidence="1">The sequence shown here is derived from an EMBL/GenBank/DDBJ whole genome shotgun (WGS) entry which is preliminary data.</text>
</comment>
<dbReference type="EMBL" id="SMDN01000001">
    <property type="protein sequence ID" value="TQC54231.1"/>
    <property type="molecule type" value="Genomic_DNA"/>
</dbReference>
<reference evidence="1 2" key="1">
    <citation type="submission" date="2019-03" db="EMBL/GenBank/DDBJ databases">
        <title>Characterization of a novel Mycoplasma cynos real-time PCR assay.</title>
        <authorList>
            <person name="Tallmadge R.L."/>
            <person name="Mitchell P.K."/>
            <person name="Goodman L."/>
        </authorList>
    </citation>
    <scope>NUCLEOTIDE SEQUENCE [LARGE SCALE GENOMIC DNA]</scope>
    <source>
        <strain evidence="1 2">1642</strain>
    </source>
</reference>
<organism evidence="1 2">
    <name type="scientific">Mycoplasmopsis mucosicanis</name>
    <dbReference type="NCBI Taxonomy" id="458208"/>
    <lineage>
        <taxon>Bacteria</taxon>
        <taxon>Bacillati</taxon>
        <taxon>Mycoplasmatota</taxon>
        <taxon>Mycoplasmoidales</taxon>
        <taxon>Metamycoplasmataceae</taxon>
        <taxon>Mycoplasmopsis</taxon>
    </lineage>
</organism>
<proteinExistence type="predicted"/>
<evidence type="ECO:0000313" key="2">
    <source>
        <dbReference type="Proteomes" id="UP000320801"/>
    </source>
</evidence>
<dbReference type="RefSeq" id="WP_141483642.1">
    <property type="nucleotide sequence ID" value="NZ_SMDN01000001.1"/>
</dbReference>
<dbReference type="Proteomes" id="UP000320801">
    <property type="component" value="Unassembled WGS sequence"/>
</dbReference>
<sequence length="99" mass="11710">MKKICNKDSQSVQTPNFEHLDTNESISLPSFVKVNLNGYSNYRILLWSTKFIALFFKLFKKDNEFKKSFLYLLSILDFSLIDANNIDNQVWKAYLARFK</sequence>
<keyword evidence="2" id="KW-1185">Reference proteome</keyword>
<evidence type="ECO:0000313" key="1">
    <source>
        <dbReference type="EMBL" id="TQC54231.1"/>
    </source>
</evidence>
<dbReference type="AlphaFoldDB" id="A0A507SSK2"/>
<name>A0A507SSK2_9BACT</name>
<protein>
    <submittedName>
        <fullName evidence="1">Uncharacterized protein</fullName>
    </submittedName>
</protein>